<dbReference type="Pfam" id="PF00015">
    <property type="entry name" value="MCPsignal"/>
    <property type="match status" value="1"/>
</dbReference>
<feature type="compositionally biased region" description="Low complexity" evidence="5">
    <location>
        <begin position="716"/>
        <end position="739"/>
    </location>
</feature>
<keyword evidence="1" id="KW-0145">Chemotaxis</keyword>
<proteinExistence type="inferred from homology"/>
<dbReference type="SMART" id="SM00283">
    <property type="entry name" value="MA"/>
    <property type="match status" value="1"/>
</dbReference>
<feature type="transmembrane region" description="Helical" evidence="6">
    <location>
        <begin position="313"/>
        <end position="336"/>
    </location>
</feature>
<keyword evidence="6" id="KW-0472">Membrane</keyword>
<gene>
    <name evidence="9" type="ORF">VQ03_11335</name>
</gene>
<comment type="similarity">
    <text evidence="2">Belongs to the methyl-accepting chemotaxis (MCP) protein family.</text>
</comment>
<dbReference type="PANTHER" id="PTHR43531">
    <property type="entry name" value="PROTEIN ICFG"/>
    <property type="match status" value="1"/>
</dbReference>
<feature type="region of interest" description="Disordered" evidence="5">
    <location>
        <begin position="684"/>
        <end position="765"/>
    </location>
</feature>
<dbReference type="InterPro" id="IPR004090">
    <property type="entry name" value="Chemotax_Me-accpt_rcpt"/>
</dbReference>
<evidence type="ECO:0000256" key="1">
    <source>
        <dbReference type="ARBA" id="ARBA00022500"/>
    </source>
</evidence>
<evidence type="ECO:0000256" key="6">
    <source>
        <dbReference type="SAM" id="Phobius"/>
    </source>
</evidence>
<dbReference type="InterPro" id="IPR004089">
    <property type="entry name" value="MCPsignal_dom"/>
</dbReference>
<feature type="domain" description="HAMP" evidence="8">
    <location>
        <begin position="334"/>
        <end position="386"/>
    </location>
</feature>
<dbReference type="SUPFAM" id="SSF58104">
    <property type="entry name" value="Methyl-accepting chemotaxis protein (MCP) signaling domain"/>
    <property type="match status" value="1"/>
</dbReference>
<dbReference type="InterPro" id="IPR003660">
    <property type="entry name" value="HAMP_dom"/>
</dbReference>
<keyword evidence="10" id="KW-1185">Reference proteome</keyword>
<reference evidence="9 10" key="1">
    <citation type="submission" date="2015-03" db="EMBL/GenBank/DDBJ databases">
        <title>Genome sequencing of Methylobacterium tarhaniae DSM 25844.</title>
        <authorList>
            <person name="Chaudhry V."/>
            <person name="Patil P.B."/>
        </authorList>
    </citation>
    <scope>NUCLEOTIDE SEQUENCE [LARGE SCALE GENOMIC DNA]</scope>
    <source>
        <strain evidence="9 10">DSM 25844</strain>
    </source>
</reference>
<keyword evidence="3" id="KW-0807">Transducer</keyword>
<keyword evidence="4" id="KW-0175">Coiled coil</keyword>
<dbReference type="PANTHER" id="PTHR43531:SF11">
    <property type="entry name" value="METHYL-ACCEPTING CHEMOTAXIS PROTEIN 3"/>
    <property type="match status" value="1"/>
</dbReference>
<dbReference type="OrthoDB" id="9814362at2"/>
<feature type="region of interest" description="Disordered" evidence="5">
    <location>
        <begin position="443"/>
        <end position="469"/>
    </location>
</feature>
<feature type="compositionally biased region" description="Low complexity" evidence="5">
    <location>
        <begin position="452"/>
        <end position="469"/>
    </location>
</feature>
<dbReference type="InterPro" id="IPR051310">
    <property type="entry name" value="MCP_chemotaxis"/>
</dbReference>
<dbReference type="PRINTS" id="PR00260">
    <property type="entry name" value="CHEMTRNSDUCR"/>
</dbReference>
<dbReference type="Gene3D" id="1.10.287.950">
    <property type="entry name" value="Methyl-accepting chemotaxis protein"/>
    <property type="match status" value="1"/>
</dbReference>
<evidence type="ECO:0000256" key="4">
    <source>
        <dbReference type="SAM" id="Coils"/>
    </source>
</evidence>
<keyword evidence="6" id="KW-0812">Transmembrane</keyword>
<evidence type="ECO:0000313" key="9">
    <source>
        <dbReference type="EMBL" id="KMO42318.1"/>
    </source>
</evidence>
<dbReference type="Pfam" id="PF00672">
    <property type="entry name" value="HAMP"/>
    <property type="match status" value="1"/>
</dbReference>
<evidence type="ECO:0000259" key="8">
    <source>
        <dbReference type="PROSITE" id="PS50885"/>
    </source>
</evidence>
<evidence type="ECO:0000313" key="10">
    <source>
        <dbReference type="Proteomes" id="UP000036449"/>
    </source>
</evidence>
<dbReference type="GO" id="GO:0004888">
    <property type="term" value="F:transmembrane signaling receptor activity"/>
    <property type="evidence" value="ECO:0007669"/>
    <property type="project" value="InterPro"/>
</dbReference>
<keyword evidence="6" id="KW-1133">Transmembrane helix</keyword>
<dbReference type="GO" id="GO:0005886">
    <property type="term" value="C:plasma membrane"/>
    <property type="evidence" value="ECO:0007669"/>
    <property type="project" value="TreeGrafter"/>
</dbReference>
<dbReference type="EMBL" id="LABZ01000070">
    <property type="protein sequence ID" value="KMO42318.1"/>
    <property type="molecule type" value="Genomic_DNA"/>
</dbReference>
<dbReference type="AlphaFoldDB" id="A0A0J6T9R8"/>
<dbReference type="InterPro" id="IPR024478">
    <property type="entry name" value="HlyB_4HB_MCP"/>
</dbReference>
<dbReference type="Gene3D" id="1.10.8.500">
    <property type="entry name" value="HAMP domain in histidine kinase"/>
    <property type="match status" value="1"/>
</dbReference>
<evidence type="ECO:0000256" key="3">
    <source>
        <dbReference type="PROSITE-ProRule" id="PRU00284"/>
    </source>
</evidence>
<dbReference type="GO" id="GO:0006935">
    <property type="term" value="P:chemotaxis"/>
    <property type="evidence" value="ECO:0007669"/>
    <property type="project" value="UniProtKB-KW"/>
</dbReference>
<name>A0A0J6T9R8_9HYPH</name>
<sequence length="765" mass="79333">MRFTIKAKLAGGFASVLVLSGVAGGVGYQKLTAADESTKFVVSRAEVQALVLDAKANAIRGISNTRAAVISADDVQMADFIKRATENRADALAAMAKAKTYINSEEGRRLFDDLSDRYDKQRALAGKVLELTQLNSNARTWSEIDTTGRPATVALRAELDEFIKGRPGEPGGDELVRATAAFQVRLERAWGQMQSATGALSVAALEQRVTDAKQVREESSRAMDELLRVGTARGLPAEAIRQKYAAWSASFQKALATVETGTTVKAASLASGDYAVASTAAIRAFDALAEFQGKRMADAVARARAESREGQTMLLAVLAGALLLGFGIATWLAVAISRGLSRAVSLADAVAIGDLGQTITVTSRDEIGDLVTAMNRMTANLNATASLADAIAEGDLTVEAKPLSDQDRMGIALQTMLARLRNVVADASAAAANVSAGSQELSASAEQLSQGSTEQAASTEEASASMEEMAANVKQNAENAGQTEAIARQSAKDAEASGVAVGRAVEAMQTIAQKITIVQEIARQTDLLALNAAVEAARAGEHGRGFAVVASEVRKLAERSQAAAAEIGTLSIDTVKAAQAAGDMLGRLVPDIKKTATLVEEISAACREQDVGSGQINQAIQQLDKVTQQNASASEQVSATSEELAAQAETLQATIAFFRIDESDAAGSQVIDGAVSQLRATASRMAAPSAVVRSPAKAPAKRDSAAHPAVKSPATKSPAAKFPAANSPAARPAASRSVAGGLGGGGFSLDMSEGDERDADFTRVA</sequence>
<protein>
    <submittedName>
        <fullName evidence="9">Chemotaxis protein</fullName>
    </submittedName>
</protein>
<evidence type="ECO:0000256" key="5">
    <source>
        <dbReference type="SAM" id="MobiDB-lite"/>
    </source>
</evidence>
<dbReference type="Proteomes" id="UP000036449">
    <property type="component" value="Unassembled WGS sequence"/>
</dbReference>
<feature type="domain" description="Methyl-accepting transducer" evidence="7">
    <location>
        <begin position="430"/>
        <end position="645"/>
    </location>
</feature>
<dbReference type="PROSITE" id="PS50885">
    <property type="entry name" value="HAMP"/>
    <property type="match status" value="1"/>
</dbReference>
<comment type="caution">
    <text evidence="9">The sequence shown here is derived from an EMBL/GenBank/DDBJ whole genome shotgun (WGS) entry which is preliminary data.</text>
</comment>
<dbReference type="PATRIC" id="fig|1187852.3.peg.6175"/>
<evidence type="ECO:0000256" key="2">
    <source>
        <dbReference type="ARBA" id="ARBA00029447"/>
    </source>
</evidence>
<accession>A0A0J6T9R8</accession>
<dbReference type="PROSITE" id="PS50111">
    <property type="entry name" value="CHEMOTAXIS_TRANSDUC_2"/>
    <property type="match status" value="1"/>
</dbReference>
<feature type="coiled-coil region" evidence="4">
    <location>
        <begin position="616"/>
        <end position="643"/>
    </location>
</feature>
<dbReference type="SMART" id="SM00304">
    <property type="entry name" value="HAMP"/>
    <property type="match status" value="1"/>
</dbReference>
<dbReference type="RefSeq" id="WP_048450967.1">
    <property type="nucleotide sequence ID" value="NZ_LABZ01000070.1"/>
</dbReference>
<dbReference type="Pfam" id="PF12729">
    <property type="entry name" value="4HB_MCP_1"/>
    <property type="match status" value="1"/>
</dbReference>
<dbReference type="GO" id="GO:0007165">
    <property type="term" value="P:signal transduction"/>
    <property type="evidence" value="ECO:0007669"/>
    <property type="project" value="UniProtKB-KW"/>
</dbReference>
<dbReference type="CDD" id="cd06225">
    <property type="entry name" value="HAMP"/>
    <property type="match status" value="1"/>
</dbReference>
<evidence type="ECO:0000259" key="7">
    <source>
        <dbReference type="PROSITE" id="PS50111"/>
    </source>
</evidence>
<organism evidence="9 10">
    <name type="scientific">Methylobacterium tarhaniae</name>
    <dbReference type="NCBI Taxonomy" id="1187852"/>
    <lineage>
        <taxon>Bacteria</taxon>
        <taxon>Pseudomonadati</taxon>
        <taxon>Pseudomonadota</taxon>
        <taxon>Alphaproteobacteria</taxon>
        <taxon>Hyphomicrobiales</taxon>
        <taxon>Methylobacteriaceae</taxon>
        <taxon>Methylobacterium</taxon>
    </lineage>
</organism>